<feature type="region of interest" description="Disordered" evidence="1">
    <location>
        <begin position="89"/>
        <end position="155"/>
    </location>
</feature>
<dbReference type="EMBL" id="LKEB01000076">
    <property type="protein sequence ID" value="ROV94372.1"/>
    <property type="molecule type" value="Genomic_DNA"/>
</dbReference>
<dbReference type="AlphaFoldDB" id="A0A423VTQ7"/>
<dbReference type="InParanoid" id="A0A423VTQ7"/>
<name>A0A423VTQ7_9PEZI</name>
<comment type="caution">
    <text evidence="2">The sequence shown here is derived from an EMBL/GenBank/DDBJ whole genome shotgun (WGS) entry which is preliminary data.</text>
</comment>
<gene>
    <name evidence="2" type="ORF">VPNG_09391</name>
</gene>
<dbReference type="STRING" id="1230097.A0A423VTQ7"/>
<reference evidence="2 3" key="1">
    <citation type="submission" date="2015-09" db="EMBL/GenBank/DDBJ databases">
        <title>Host preference determinants of Valsa canker pathogens revealed by comparative genomics.</title>
        <authorList>
            <person name="Yin Z."/>
            <person name="Huang L."/>
        </authorList>
    </citation>
    <scope>NUCLEOTIDE SEQUENCE [LARGE SCALE GENOMIC DNA]</scope>
    <source>
        <strain evidence="2 3">SXYLt</strain>
    </source>
</reference>
<feature type="compositionally biased region" description="Acidic residues" evidence="1">
    <location>
        <begin position="108"/>
        <end position="122"/>
    </location>
</feature>
<feature type="compositionally biased region" description="Basic and acidic residues" evidence="1">
    <location>
        <begin position="89"/>
        <end position="98"/>
    </location>
</feature>
<evidence type="ECO:0000313" key="2">
    <source>
        <dbReference type="EMBL" id="ROV94372.1"/>
    </source>
</evidence>
<accession>A0A423VTQ7</accession>
<proteinExistence type="predicted"/>
<protein>
    <submittedName>
        <fullName evidence="2">Uncharacterized protein</fullName>
    </submittedName>
</protein>
<evidence type="ECO:0000313" key="3">
    <source>
        <dbReference type="Proteomes" id="UP000285146"/>
    </source>
</evidence>
<dbReference type="Proteomes" id="UP000285146">
    <property type="component" value="Unassembled WGS sequence"/>
</dbReference>
<organism evidence="2 3">
    <name type="scientific">Cytospora leucostoma</name>
    <dbReference type="NCBI Taxonomy" id="1230097"/>
    <lineage>
        <taxon>Eukaryota</taxon>
        <taxon>Fungi</taxon>
        <taxon>Dikarya</taxon>
        <taxon>Ascomycota</taxon>
        <taxon>Pezizomycotina</taxon>
        <taxon>Sordariomycetes</taxon>
        <taxon>Sordariomycetidae</taxon>
        <taxon>Diaporthales</taxon>
        <taxon>Cytosporaceae</taxon>
        <taxon>Cytospora</taxon>
    </lineage>
</organism>
<sequence length="473" mass="54183">MSLSIRPFRREVRRRLYVNEPAAAPPSPQEPRVPMAYRMDSWDFVDPQNSSPLFSGRIPSEIRSLIFEFALTESVGPARDRHVQHDFFGRSDHDKLNDEPMLAPPAEDMQEDGAEDDADYDSGSEYSLEHYGNAEAGPAPAVQMPPASSLCPGKDPSSGWDWLRPGYVGQRKLPGAVLLRTCRRIYIETNELPSGAVSKTFYGSNGPYFCPHDPRTYVSQLPPEAARQIRHLVLFSDPQWLELDFFEMITNMYSFLGYDPNATVPTFVTSLHFPPRLSASPSISSRRLWRVSEHLTSLRIVFRRTDWWGWESNTPLAISPFRLSRRTSAHQIMHEEMLHALEQPEPLQRLPSPSRIERWSCWGLIFLQMLSLKTLTIAFETSEDKRDEMEAIVRWAHRDWRFPILQRLSGDNSDPFSNTRLFAHGHASPVDLTPWASDLRVLTAEDNDLQRQLVVRGLNGGLRKLRQNGKPEY</sequence>
<dbReference type="OrthoDB" id="288942at2759"/>
<keyword evidence="3" id="KW-1185">Reference proteome</keyword>
<evidence type="ECO:0000256" key="1">
    <source>
        <dbReference type="SAM" id="MobiDB-lite"/>
    </source>
</evidence>